<keyword evidence="7 9" id="KW-0472">Membrane</keyword>
<evidence type="ECO:0000256" key="8">
    <source>
        <dbReference type="RuleBase" id="RU003943"/>
    </source>
</evidence>
<dbReference type="InterPro" id="IPR037294">
    <property type="entry name" value="ABC_BtuC-like"/>
</dbReference>
<evidence type="ECO:0000256" key="5">
    <source>
        <dbReference type="ARBA" id="ARBA00022692"/>
    </source>
</evidence>
<keyword evidence="3 8" id="KW-0813">Transport</keyword>
<dbReference type="CDD" id="cd06550">
    <property type="entry name" value="TM_ABC_iron-siderophores_like"/>
    <property type="match status" value="1"/>
</dbReference>
<dbReference type="InterPro" id="IPR001626">
    <property type="entry name" value="ABC_TroCD"/>
</dbReference>
<dbReference type="PATRIC" id="fig|39777.7.peg.1210"/>
<feature type="transmembrane region" description="Helical" evidence="9">
    <location>
        <begin position="6"/>
        <end position="27"/>
    </location>
</feature>
<protein>
    <submittedName>
        <fullName evidence="10">ABC 3 transport family protein</fullName>
    </submittedName>
</protein>
<sequence length="366" mass="39650">MTVHTEILLIAIAVSIACAIPGVFLVLRRMSMMADAITHTVFLGIVLAFFVTEDLNSPLLLVGATVVGVGTVWLTEMIHNTGLVNEDASIGIIFPLLFSIAIILVSLYSGNAHLDVDTALLGEIAFAPFDRWILNGTDLGPVSLWISLGVAVINLVLVMLFYKELQLSTFDPLLAGLFGFMPALIHYVLMTMVSLTVVASFQAVGAILVIGLMIGPAVIAYLWTDSVKAMLTSSIIIGIICAVIGTEVAFTLDVSIAGAIATTIGLALLIAVICTPKTGYIATYLRQRHLRRHYRETMMLCHIYSHMNTPVAAIENGIGTIHEHLNWKPDYTHQAASHLKKQGLLYVTNGYYMLTDKGVAQVKEII</sequence>
<dbReference type="GO" id="GO:0010043">
    <property type="term" value="P:response to zinc ion"/>
    <property type="evidence" value="ECO:0007669"/>
    <property type="project" value="TreeGrafter"/>
</dbReference>
<comment type="similarity">
    <text evidence="2 8">Belongs to the ABC-3 integral membrane protein family.</text>
</comment>
<feature type="transmembrane region" description="Helical" evidence="9">
    <location>
        <begin position="88"/>
        <end position="108"/>
    </location>
</feature>
<evidence type="ECO:0000256" key="1">
    <source>
        <dbReference type="ARBA" id="ARBA00004651"/>
    </source>
</evidence>
<feature type="transmembrane region" description="Helical" evidence="9">
    <location>
        <begin position="34"/>
        <end position="52"/>
    </location>
</feature>
<evidence type="ECO:0000256" key="2">
    <source>
        <dbReference type="ARBA" id="ARBA00008034"/>
    </source>
</evidence>
<dbReference type="PANTHER" id="PTHR30477:SF8">
    <property type="entry name" value="METAL TRANSPORT SYSTEM MEMBRANE PROTEIN CT_070-RELATED"/>
    <property type="match status" value="1"/>
</dbReference>
<feature type="transmembrane region" description="Helical" evidence="9">
    <location>
        <begin position="58"/>
        <end position="76"/>
    </location>
</feature>
<dbReference type="Pfam" id="PF00950">
    <property type="entry name" value="ABC-3"/>
    <property type="match status" value="1"/>
</dbReference>
<dbReference type="STRING" id="39777.B7L28_00890"/>
<dbReference type="AlphaFoldDB" id="A0A133S3X3"/>
<comment type="subcellular location">
    <subcellularLocation>
        <location evidence="1 8">Cell membrane</location>
        <topology evidence="1 8">Multi-pass membrane protein</topology>
    </subcellularLocation>
</comment>
<dbReference type="EMBL" id="LRQT01000055">
    <property type="protein sequence ID" value="KXA63605.1"/>
    <property type="molecule type" value="Genomic_DNA"/>
</dbReference>
<evidence type="ECO:0000256" key="7">
    <source>
        <dbReference type="ARBA" id="ARBA00023136"/>
    </source>
</evidence>
<dbReference type="RefSeq" id="WP_060807668.1">
    <property type="nucleotide sequence ID" value="NZ_KQ958093.1"/>
</dbReference>
<dbReference type="Gene3D" id="1.10.3470.10">
    <property type="entry name" value="ABC transporter involved in vitamin B12 uptake, BtuC"/>
    <property type="match status" value="1"/>
</dbReference>
<comment type="caution">
    <text evidence="10">The sequence shown here is derived from an EMBL/GenBank/DDBJ whole genome shotgun (WGS) entry which is preliminary data.</text>
</comment>
<feature type="transmembrane region" description="Helical" evidence="9">
    <location>
        <begin position="203"/>
        <end position="223"/>
    </location>
</feature>
<feature type="transmembrane region" description="Helical" evidence="9">
    <location>
        <begin position="142"/>
        <end position="162"/>
    </location>
</feature>
<evidence type="ECO:0000256" key="6">
    <source>
        <dbReference type="ARBA" id="ARBA00022989"/>
    </source>
</evidence>
<dbReference type="Proteomes" id="UP000070226">
    <property type="component" value="Unassembled WGS sequence"/>
</dbReference>
<evidence type="ECO:0000256" key="4">
    <source>
        <dbReference type="ARBA" id="ARBA00022475"/>
    </source>
</evidence>
<keyword evidence="5 8" id="KW-0812">Transmembrane</keyword>
<evidence type="ECO:0000256" key="9">
    <source>
        <dbReference type="SAM" id="Phobius"/>
    </source>
</evidence>
<organism evidence="10">
    <name type="scientific">Veillonella atypica</name>
    <dbReference type="NCBI Taxonomy" id="39777"/>
    <lineage>
        <taxon>Bacteria</taxon>
        <taxon>Bacillati</taxon>
        <taxon>Bacillota</taxon>
        <taxon>Negativicutes</taxon>
        <taxon>Veillonellales</taxon>
        <taxon>Veillonellaceae</taxon>
        <taxon>Veillonella</taxon>
    </lineage>
</organism>
<name>A0A133S3X3_9FIRM</name>
<evidence type="ECO:0000256" key="3">
    <source>
        <dbReference type="ARBA" id="ARBA00022448"/>
    </source>
</evidence>
<dbReference type="SUPFAM" id="SSF81345">
    <property type="entry name" value="ABC transporter involved in vitamin B12 uptake, BtuC"/>
    <property type="match status" value="1"/>
</dbReference>
<dbReference type="PANTHER" id="PTHR30477">
    <property type="entry name" value="ABC-TRANSPORTER METAL-BINDING PROTEIN"/>
    <property type="match status" value="1"/>
</dbReference>
<feature type="transmembrane region" description="Helical" evidence="9">
    <location>
        <begin position="256"/>
        <end position="285"/>
    </location>
</feature>
<dbReference type="GO" id="GO:0043190">
    <property type="term" value="C:ATP-binding cassette (ABC) transporter complex"/>
    <property type="evidence" value="ECO:0007669"/>
    <property type="project" value="InterPro"/>
</dbReference>
<keyword evidence="6 9" id="KW-1133">Transmembrane helix</keyword>
<reference evidence="10 11" key="1">
    <citation type="submission" date="2016-01" db="EMBL/GenBank/DDBJ databases">
        <authorList>
            <person name="Oliw E.H."/>
        </authorList>
    </citation>
    <scope>NUCLEOTIDE SEQUENCE [LARGE SCALE GENOMIC DNA]</scope>
    <source>
        <strain evidence="10 11">CMW7756B</strain>
    </source>
</reference>
<accession>A0A133S3X3</accession>
<feature type="transmembrane region" description="Helical" evidence="9">
    <location>
        <begin position="174"/>
        <end position="197"/>
    </location>
</feature>
<keyword evidence="4" id="KW-1003">Cell membrane</keyword>
<evidence type="ECO:0000313" key="11">
    <source>
        <dbReference type="Proteomes" id="UP000070226"/>
    </source>
</evidence>
<evidence type="ECO:0000313" key="10">
    <source>
        <dbReference type="EMBL" id="KXA63605.1"/>
    </source>
</evidence>
<proteinExistence type="inferred from homology"/>
<gene>
    <name evidence="10" type="ORF">HMPREF3233_01244</name>
</gene>
<feature type="transmembrane region" description="Helical" evidence="9">
    <location>
        <begin position="230"/>
        <end position="250"/>
    </location>
</feature>
<dbReference type="GO" id="GO:0055085">
    <property type="term" value="P:transmembrane transport"/>
    <property type="evidence" value="ECO:0007669"/>
    <property type="project" value="InterPro"/>
</dbReference>